<dbReference type="OrthoDB" id="1492993at2"/>
<dbReference type="EMBL" id="QEXV01000001">
    <property type="protein sequence ID" value="PWE18433.1"/>
    <property type="molecule type" value="Genomic_DNA"/>
</dbReference>
<proteinExistence type="predicted"/>
<evidence type="ECO:0000313" key="3">
    <source>
        <dbReference type="Proteomes" id="UP000245168"/>
    </source>
</evidence>
<evidence type="ECO:0000313" key="2">
    <source>
        <dbReference type="EMBL" id="PWE18433.1"/>
    </source>
</evidence>
<reference evidence="3" key="1">
    <citation type="submission" date="2018-05" db="EMBL/GenBank/DDBJ databases">
        <authorList>
            <person name="Liu B.-T."/>
        </authorList>
    </citation>
    <scope>NUCLEOTIDE SEQUENCE [LARGE SCALE GENOMIC DNA]</scope>
    <source>
        <strain evidence="3">WD6-1</strain>
    </source>
</reference>
<dbReference type="RefSeq" id="WP_109251708.1">
    <property type="nucleotide sequence ID" value="NZ_QEXV01000001.1"/>
</dbReference>
<evidence type="ECO:0000256" key="1">
    <source>
        <dbReference type="SAM" id="Phobius"/>
    </source>
</evidence>
<protein>
    <submittedName>
        <fullName evidence="2">Uncharacterized protein</fullName>
    </submittedName>
</protein>
<keyword evidence="1" id="KW-1133">Transmembrane helix</keyword>
<dbReference type="AlphaFoldDB" id="A0A2U2BWN7"/>
<accession>A0A2U2BWN7</accession>
<feature type="transmembrane region" description="Helical" evidence="1">
    <location>
        <begin position="12"/>
        <end position="34"/>
    </location>
</feature>
<comment type="caution">
    <text evidence="2">The sequence shown here is derived from an EMBL/GenBank/DDBJ whole genome shotgun (WGS) entry which is preliminary data.</text>
</comment>
<sequence length="195" mass="21169">MTERSSPPRWRLRFETVGSITAIVVGVAALFVSWDQGRVMRQEIRASVWPALQVDGFVESGPDELSMGLRVQNAGVGPALIERFTVYEQGELVRDIADLRARMGEDVDFSQESLTGRIIAAGDEVRPFLFRYDDPAAAAAELGSSDAVDILAAVSGRWEAEVCYCSSLGQCWTSDLSPEPPVETARCDAAPASDL</sequence>
<name>A0A2U2BWN7_9PROT</name>
<organism evidence="2 3">
    <name type="scientific">Marinicauda salina</name>
    <dbReference type="NCBI Taxonomy" id="2135793"/>
    <lineage>
        <taxon>Bacteria</taxon>
        <taxon>Pseudomonadati</taxon>
        <taxon>Pseudomonadota</taxon>
        <taxon>Alphaproteobacteria</taxon>
        <taxon>Maricaulales</taxon>
        <taxon>Maricaulaceae</taxon>
        <taxon>Marinicauda</taxon>
    </lineage>
</organism>
<keyword evidence="1" id="KW-0812">Transmembrane</keyword>
<dbReference type="Proteomes" id="UP000245168">
    <property type="component" value="Unassembled WGS sequence"/>
</dbReference>
<keyword evidence="3" id="KW-1185">Reference proteome</keyword>
<gene>
    <name evidence="2" type="ORF">DDZ18_02165</name>
</gene>
<keyword evidence="1" id="KW-0472">Membrane</keyword>